<dbReference type="Proteomes" id="UP000789860">
    <property type="component" value="Unassembled WGS sequence"/>
</dbReference>
<protein>
    <submittedName>
        <fullName evidence="1">7948_t:CDS:1</fullName>
    </submittedName>
</protein>
<feature type="non-terminal residue" evidence="1">
    <location>
        <position position="59"/>
    </location>
</feature>
<dbReference type="EMBL" id="CAJVPM010026742">
    <property type="protein sequence ID" value="CAG8663240.1"/>
    <property type="molecule type" value="Genomic_DNA"/>
</dbReference>
<sequence length="59" mass="6972">MSLNLYKIEDDNTISCLQEKCTYKNRDPKDKHKSIMNGSTWWNGYEGQDVVLLDDFNKK</sequence>
<evidence type="ECO:0000313" key="1">
    <source>
        <dbReference type="EMBL" id="CAG8663240.1"/>
    </source>
</evidence>
<reference evidence="1" key="1">
    <citation type="submission" date="2021-06" db="EMBL/GenBank/DDBJ databases">
        <authorList>
            <person name="Kallberg Y."/>
            <person name="Tangrot J."/>
            <person name="Rosling A."/>
        </authorList>
    </citation>
    <scope>NUCLEOTIDE SEQUENCE</scope>
    <source>
        <strain evidence="1">AU212A</strain>
    </source>
</reference>
<accession>A0ACA9NLV5</accession>
<evidence type="ECO:0000313" key="2">
    <source>
        <dbReference type="Proteomes" id="UP000789860"/>
    </source>
</evidence>
<gene>
    <name evidence="1" type="ORF">SCALOS_LOCUS9105</name>
</gene>
<name>A0ACA9NLV5_9GLOM</name>
<keyword evidence="2" id="KW-1185">Reference proteome</keyword>
<organism evidence="1 2">
    <name type="scientific">Scutellospora calospora</name>
    <dbReference type="NCBI Taxonomy" id="85575"/>
    <lineage>
        <taxon>Eukaryota</taxon>
        <taxon>Fungi</taxon>
        <taxon>Fungi incertae sedis</taxon>
        <taxon>Mucoromycota</taxon>
        <taxon>Glomeromycotina</taxon>
        <taxon>Glomeromycetes</taxon>
        <taxon>Diversisporales</taxon>
        <taxon>Gigasporaceae</taxon>
        <taxon>Scutellospora</taxon>
    </lineage>
</organism>
<proteinExistence type="predicted"/>
<comment type="caution">
    <text evidence="1">The sequence shown here is derived from an EMBL/GenBank/DDBJ whole genome shotgun (WGS) entry which is preliminary data.</text>
</comment>